<sequence length="101" mass="10980">MSNNAWASNGRDRQQPHNSPIEGPTPLFSPQEVRDCLKSAIKHLTPEEVKAAKYQPGGANNTRSGGAWASNPKNMSNGKDFYVELRRQVTAMQQGGERAGG</sequence>
<evidence type="ECO:0000313" key="3">
    <source>
        <dbReference type="Proteomes" id="UP000664534"/>
    </source>
</evidence>
<evidence type="ECO:0000313" key="2">
    <source>
        <dbReference type="EMBL" id="CAF9937526.1"/>
    </source>
</evidence>
<accession>A0A8H3G3P0</accession>
<reference evidence="2" key="1">
    <citation type="submission" date="2021-03" db="EMBL/GenBank/DDBJ databases">
        <authorList>
            <person name="Tagirdzhanova G."/>
        </authorList>
    </citation>
    <scope>NUCLEOTIDE SEQUENCE</scope>
</reference>
<protein>
    <submittedName>
        <fullName evidence="2">Uncharacterized protein</fullName>
    </submittedName>
</protein>
<evidence type="ECO:0000256" key="1">
    <source>
        <dbReference type="SAM" id="MobiDB-lite"/>
    </source>
</evidence>
<organism evidence="2 3">
    <name type="scientific">Imshaugia aleurites</name>
    <dbReference type="NCBI Taxonomy" id="172621"/>
    <lineage>
        <taxon>Eukaryota</taxon>
        <taxon>Fungi</taxon>
        <taxon>Dikarya</taxon>
        <taxon>Ascomycota</taxon>
        <taxon>Pezizomycotina</taxon>
        <taxon>Lecanoromycetes</taxon>
        <taxon>OSLEUM clade</taxon>
        <taxon>Lecanoromycetidae</taxon>
        <taxon>Lecanorales</taxon>
        <taxon>Lecanorineae</taxon>
        <taxon>Parmeliaceae</taxon>
        <taxon>Imshaugia</taxon>
    </lineage>
</organism>
<dbReference type="OrthoDB" id="5598843at2759"/>
<dbReference type="AlphaFoldDB" id="A0A8H3G3P0"/>
<gene>
    <name evidence="2" type="ORF">IMSHALPRED_000446</name>
</gene>
<name>A0A8H3G3P0_9LECA</name>
<proteinExistence type="predicted"/>
<comment type="caution">
    <text evidence="2">The sequence shown here is derived from an EMBL/GenBank/DDBJ whole genome shotgun (WGS) entry which is preliminary data.</text>
</comment>
<feature type="region of interest" description="Disordered" evidence="1">
    <location>
        <begin position="1"/>
        <end position="32"/>
    </location>
</feature>
<dbReference type="EMBL" id="CAJPDT010000100">
    <property type="protein sequence ID" value="CAF9937526.1"/>
    <property type="molecule type" value="Genomic_DNA"/>
</dbReference>
<keyword evidence="3" id="KW-1185">Reference proteome</keyword>
<feature type="region of interest" description="Disordered" evidence="1">
    <location>
        <begin position="48"/>
        <end position="76"/>
    </location>
</feature>
<dbReference type="Proteomes" id="UP000664534">
    <property type="component" value="Unassembled WGS sequence"/>
</dbReference>